<reference evidence="2" key="1">
    <citation type="submission" date="2016-10" db="EMBL/GenBank/DDBJ databases">
        <authorList>
            <person name="Benchimol M."/>
            <person name="Almeida L.G."/>
            <person name="Vasconcelos A.T."/>
            <person name="Perreira-Neves A."/>
            <person name="Rosa I.A."/>
            <person name="Tasca T."/>
            <person name="Bogo M.R."/>
            <person name="de Souza W."/>
        </authorList>
    </citation>
    <scope>NUCLEOTIDE SEQUENCE [LARGE SCALE GENOMIC DNA]</scope>
    <source>
        <strain evidence="2">K</strain>
    </source>
</reference>
<dbReference type="AlphaFoldDB" id="A0A1J4KCE4"/>
<comment type="caution">
    <text evidence="2">The sequence shown here is derived from an EMBL/GenBank/DDBJ whole genome shotgun (WGS) entry which is preliminary data.</text>
</comment>
<evidence type="ECO:0000256" key="1">
    <source>
        <dbReference type="SAM" id="MobiDB-lite"/>
    </source>
</evidence>
<dbReference type="Proteomes" id="UP000179807">
    <property type="component" value="Unassembled WGS sequence"/>
</dbReference>
<dbReference type="GeneID" id="94838538"/>
<keyword evidence="3" id="KW-1185">Reference proteome</keyword>
<evidence type="ECO:0000313" key="3">
    <source>
        <dbReference type="Proteomes" id="UP000179807"/>
    </source>
</evidence>
<organism evidence="2 3">
    <name type="scientific">Tritrichomonas foetus</name>
    <dbReference type="NCBI Taxonomy" id="1144522"/>
    <lineage>
        <taxon>Eukaryota</taxon>
        <taxon>Metamonada</taxon>
        <taxon>Parabasalia</taxon>
        <taxon>Tritrichomonadida</taxon>
        <taxon>Tritrichomonadidae</taxon>
        <taxon>Tritrichomonas</taxon>
    </lineage>
</organism>
<dbReference type="EMBL" id="MLAK01000701">
    <property type="protein sequence ID" value="OHT07318.1"/>
    <property type="molecule type" value="Genomic_DNA"/>
</dbReference>
<gene>
    <name evidence="2" type="ORF">TRFO_24588</name>
</gene>
<evidence type="ECO:0000313" key="2">
    <source>
        <dbReference type="EMBL" id="OHT07318.1"/>
    </source>
</evidence>
<dbReference type="VEuPathDB" id="TrichDB:TRFO_24588"/>
<accession>A0A1J4KCE4</accession>
<name>A0A1J4KCE4_9EUKA</name>
<protein>
    <submittedName>
        <fullName evidence="2">Uncharacterized protein</fullName>
    </submittedName>
</protein>
<dbReference type="RefSeq" id="XP_068360454.1">
    <property type="nucleotide sequence ID" value="XM_068503834.1"/>
</dbReference>
<proteinExistence type="predicted"/>
<sequence>MSDVFFRLFEDSTTGLRARSSLRSSQQKKNDSQQWDLKLAAECRLVDSKPSFKLANHPVQRESLTTLNLNKQSKRKAMTAPITPRLNQSQLRPISVVMSPDGSVERTEWYYITDSVEPPPYIGPKPKKAQLNTPNKGITEPIPETTGVPDDEIIRVKRELRKIHRHKVVWANSSESAIDHKIPQSNKTKKVKKKDKTIDIVDPVKPLNIKKKQSPSKVVSFACRSWEHNGYPNSLSFILEK</sequence>
<feature type="region of interest" description="Disordered" evidence="1">
    <location>
        <begin position="121"/>
        <end position="146"/>
    </location>
</feature>